<evidence type="ECO:0000256" key="2">
    <source>
        <dbReference type="ARBA" id="ARBA00010532"/>
    </source>
</evidence>
<evidence type="ECO:0000256" key="4">
    <source>
        <dbReference type="ARBA" id="ARBA00022692"/>
    </source>
</evidence>
<dbReference type="PANTHER" id="PTHR11923">
    <property type="entry name" value="SCAVENGER RECEPTOR CLASS B TYPE-1 SR-B1"/>
    <property type="match status" value="1"/>
</dbReference>
<dbReference type="GO" id="GO:0005044">
    <property type="term" value="F:scavenger receptor activity"/>
    <property type="evidence" value="ECO:0000318"/>
    <property type="project" value="GO_Central"/>
</dbReference>
<keyword evidence="8" id="KW-0675">Receptor</keyword>
<evidence type="ECO:0000256" key="5">
    <source>
        <dbReference type="ARBA" id="ARBA00022989"/>
    </source>
</evidence>
<evidence type="ECO:0000256" key="10">
    <source>
        <dbReference type="SAM" id="Phobius"/>
    </source>
</evidence>
<dbReference type="FunCoup" id="A7SF17">
    <property type="interactions" value="101"/>
</dbReference>
<evidence type="ECO:0000256" key="1">
    <source>
        <dbReference type="ARBA" id="ARBA00004651"/>
    </source>
</evidence>
<evidence type="ECO:0000256" key="6">
    <source>
        <dbReference type="ARBA" id="ARBA00023136"/>
    </source>
</evidence>
<dbReference type="Proteomes" id="UP000001593">
    <property type="component" value="Unassembled WGS sequence"/>
</dbReference>
<feature type="transmembrane region" description="Helical" evidence="10">
    <location>
        <begin position="17"/>
        <end position="38"/>
    </location>
</feature>
<comment type="subcellular location">
    <subcellularLocation>
        <location evidence="1">Cell membrane</location>
        <topology evidence="1">Multi-pass membrane protein</topology>
    </subcellularLocation>
</comment>
<organism evidence="11 12">
    <name type="scientific">Nematostella vectensis</name>
    <name type="common">Starlet sea anemone</name>
    <dbReference type="NCBI Taxonomy" id="45351"/>
    <lineage>
        <taxon>Eukaryota</taxon>
        <taxon>Metazoa</taxon>
        <taxon>Cnidaria</taxon>
        <taxon>Anthozoa</taxon>
        <taxon>Hexacorallia</taxon>
        <taxon>Actiniaria</taxon>
        <taxon>Edwardsiidae</taxon>
        <taxon>Nematostella</taxon>
    </lineage>
</organism>
<proteinExistence type="inferred from homology"/>
<feature type="non-terminal residue" evidence="11">
    <location>
        <position position="476"/>
    </location>
</feature>
<dbReference type="eggNOG" id="KOG3776">
    <property type="taxonomic scope" value="Eukaryota"/>
</dbReference>
<evidence type="ECO:0000256" key="9">
    <source>
        <dbReference type="ARBA" id="ARBA00023180"/>
    </source>
</evidence>
<evidence type="ECO:0000313" key="12">
    <source>
        <dbReference type="Proteomes" id="UP000001593"/>
    </source>
</evidence>
<keyword evidence="12" id="KW-1185">Reference proteome</keyword>
<evidence type="ECO:0000256" key="7">
    <source>
        <dbReference type="ARBA" id="ARBA00023157"/>
    </source>
</evidence>
<gene>
    <name evidence="11" type="ORF">NEMVEDRAFT_v1g115992</name>
</gene>
<dbReference type="EMBL" id="DS469641">
    <property type="protein sequence ID" value="EDO37700.1"/>
    <property type="molecule type" value="Genomic_DNA"/>
</dbReference>
<evidence type="ECO:0000313" key="11">
    <source>
        <dbReference type="EMBL" id="EDO37700.1"/>
    </source>
</evidence>
<dbReference type="InterPro" id="IPR005428">
    <property type="entry name" value="CD36/SCARB1/SNMP1"/>
</dbReference>
<keyword evidence="9" id="KW-0325">Glycoprotein</keyword>
<protein>
    <submittedName>
        <fullName evidence="11">Uncharacterized protein</fullName>
    </submittedName>
</protein>
<evidence type="ECO:0000256" key="3">
    <source>
        <dbReference type="ARBA" id="ARBA00022475"/>
    </source>
</evidence>
<dbReference type="Pfam" id="PF01130">
    <property type="entry name" value="CD36"/>
    <property type="match status" value="1"/>
</dbReference>
<dbReference type="InParanoid" id="A7SF17"/>
<comment type="similarity">
    <text evidence="2">Belongs to the CD36 family.</text>
</comment>
<dbReference type="AlphaFoldDB" id="A7SF17"/>
<dbReference type="PRINTS" id="PR01609">
    <property type="entry name" value="CD36FAMILY"/>
</dbReference>
<evidence type="ECO:0000256" key="8">
    <source>
        <dbReference type="ARBA" id="ARBA00023170"/>
    </source>
</evidence>
<dbReference type="PRINTS" id="PR01610">
    <property type="entry name" value="CD36ANTIGEN"/>
</dbReference>
<sequence>MDKQEQQVSCIRGGKKIAVFFTVGVLFVLAAVTFYPMIDSVIKNKIDQQLVLKPGSSSFKQWKEPPIPIYLQFFIFNVVNEMEAKNGSPLVVAQQGPYSYREYRRKENITWCQMNSTVTYNEKQWFVFDPATSCNTCDPYKDVVTTVNVPLVTLAGVLKNLKDTFHWKELVTLLFDEFSETLFEKRTVHEMLWGYNDTMLMKYNEYRDKFHLSGILPAINPTIALQKNNTYQGLTSVSTGVKDINSIVEWQEWKGKHSLGVWNSSYANMINGTDGTQFSPGISTDDTLFVFVTQLCRSLFLTYDKSTTIHGIDTYQFTTPSSLYLNASLNGNNAAFCTKKCYPTGILDISVCQDAPISIPLFVSAPHFYLGDPSLRCNIKGLSPSKEEHGTFLDVETDLGIPLSSGKRLQINIFIEPVEDIKQTQGLGSLFLPILYINETATIDSATADMIKGKVLLPFKVAHGVEFAVIAIGLVL</sequence>
<dbReference type="PhylomeDB" id="A7SF17"/>
<dbReference type="GO" id="GO:0005886">
    <property type="term" value="C:plasma membrane"/>
    <property type="evidence" value="ECO:0007669"/>
    <property type="project" value="UniProtKB-SubCell"/>
</dbReference>
<keyword evidence="6 10" id="KW-0472">Membrane</keyword>
<accession>A7SF17</accession>
<name>A7SF17_NEMVE</name>
<dbReference type="STRING" id="45351.A7SF17"/>
<reference evidence="11 12" key="1">
    <citation type="journal article" date="2007" name="Science">
        <title>Sea anemone genome reveals ancestral eumetazoan gene repertoire and genomic organization.</title>
        <authorList>
            <person name="Putnam N.H."/>
            <person name="Srivastava M."/>
            <person name="Hellsten U."/>
            <person name="Dirks B."/>
            <person name="Chapman J."/>
            <person name="Salamov A."/>
            <person name="Terry A."/>
            <person name="Shapiro H."/>
            <person name="Lindquist E."/>
            <person name="Kapitonov V.V."/>
            <person name="Jurka J."/>
            <person name="Genikhovich G."/>
            <person name="Grigoriev I.V."/>
            <person name="Lucas S.M."/>
            <person name="Steele R.E."/>
            <person name="Finnerty J.R."/>
            <person name="Technau U."/>
            <person name="Martindale M.Q."/>
            <person name="Rokhsar D.S."/>
        </authorList>
    </citation>
    <scope>NUCLEOTIDE SEQUENCE [LARGE SCALE GENOMIC DNA]</scope>
    <source>
        <strain evidence="12">CH2 X CH6</strain>
    </source>
</reference>
<dbReference type="OMA" id="YRFIMPP"/>
<keyword evidence="3" id="KW-1003">Cell membrane</keyword>
<dbReference type="HOGENOM" id="CLU_019853_3_0_1"/>
<dbReference type="GO" id="GO:0016020">
    <property type="term" value="C:membrane"/>
    <property type="evidence" value="ECO:0000318"/>
    <property type="project" value="GO_Central"/>
</dbReference>
<dbReference type="PANTHER" id="PTHR11923:SF51">
    <property type="entry name" value="LYSOSOME MEMBRANE PROTEIN 2"/>
    <property type="match status" value="1"/>
</dbReference>
<keyword evidence="5 10" id="KW-1133">Transmembrane helix</keyword>
<keyword evidence="7" id="KW-1015">Disulfide bond</keyword>
<dbReference type="KEGG" id="nve:5509202"/>
<keyword evidence="4 10" id="KW-0812">Transmembrane</keyword>
<dbReference type="InterPro" id="IPR002159">
    <property type="entry name" value="CD36_fam"/>
</dbReference>